<dbReference type="Pfam" id="PF13523">
    <property type="entry name" value="Acetyltransf_8"/>
    <property type="match status" value="1"/>
</dbReference>
<dbReference type="OrthoDB" id="4250781at2759"/>
<comment type="caution">
    <text evidence="3">The sequence shown here is derived from an EMBL/GenBank/DDBJ whole genome shotgun (WGS) entry which is preliminary data.</text>
</comment>
<dbReference type="Proteomes" id="UP000696280">
    <property type="component" value="Unassembled WGS sequence"/>
</dbReference>
<dbReference type="Gene3D" id="3.40.630.30">
    <property type="match status" value="1"/>
</dbReference>
<dbReference type="GO" id="GO:0016410">
    <property type="term" value="F:N-acyltransferase activity"/>
    <property type="evidence" value="ECO:0007669"/>
    <property type="project" value="TreeGrafter"/>
</dbReference>
<feature type="domain" description="Acyltransferase MbtK/IucB-like conserved" evidence="2">
    <location>
        <begin position="249"/>
        <end position="298"/>
    </location>
</feature>
<accession>A0A9N9KQF0</accession>
<dbReference type="InterPro" id="IPR019432">
    <property type="entry name" value="Acyltransferase_MbtK/IucB-like"/>
</dbReference>
<keyword evidence="4" id="KW-1185">Reference proteome</keyword>
<dbReference type="PANTHER" id="PTHR31438:SF7">
    <property type="entry name" value="ACYLTRANSFERASE MBTK_IUCB-LIKE CONSERVED DOMAIN-CONTAINING PROTEIN"/>
    <property type="match status" value="1"/>
</dbReference>
<dbReference type="FunFam" id="3.40.630.30:FF:000080">
    <property type="entry name" value="Siderophore biosynthesis acetylase AceI, putative"/>
    <property type="match status" value="1"/>
</dbReference>
<dbReference type="AlphaFoldDB" id="A0A9N9KQF0"/>
<dbReference type="SMART" id="SM01006">
    <property type="entry name" value="AlcB"/>
    <property type="match status" value="1"/>
</dbReference>
<evidence type="ECO:0000259" key="2">
    <source>
        <dbReference type="SMART" id="SM01006"/>
    </source>
</evidence>
<organism evidence="3 4">
    <name type="scientific">Hymenoscyphus fraxineus</name>
    <dbReference type="NCBI Taxonomy" id="746836"/>
    <lineage>
        <taxon>Eukaryota</taxon>
        <taxon>Fungi</taxon>
        <taxon>Dikarya</taxon>
        <taxon>Ascomycota</taxon>
        <taxon>Pezizomycotina</taxon>
        <taxon>Leotiomycetes</taxon>
        <taxon>Helotiales</taxon>
        <taxon>Helotiaceae</taxon>
        <taxon>Hymenoscyphus</taxon>
    </lineage>
</organism>
<reference evidence="3" key="1">
    <citation type="submission" date="2021-07" db="EMBL/GenBank/DDBJ databases">
        <authorList>
            <person name="Durling M."/>
        </authorList>
    </citation>
    <scope>NUCLEOTIDE SEQUENCE</scope>
</reference>
<proteinExistence type="inferred from homology"/>
<protein>
    <recommendedName>
        <fullName evidence="2">Acyltransferase MbtK/IucB-like conserved domain-containing protein</fullName>
    </recommendedName>
</protein>
<dbReference type="SUPFAM" id="SSF55729">
    <property type="entry name" value="Acyl-CoA N-acyltransferases (Nat)"/>
    <property type="match status" value="1"/>
</dbReference>
<dbReference type="InterPro" id="IPR016181">
    <property type="entry name" value="Acyl_CoA_acyltransferase"/>
</dbReference>
<sequence length="443" mass="50666">MADQWDNYTFALPHPWNTNYRIFRSAAADSASSASFQIELVQTKEPKGKGSTAVIPKPLHNSNILFSHLLEGEKVSIDDNTSWARARRAPSATIQWKGTSSPTLSQIWLIIYASFSLSPEHEKFRLQLSGTNKSNLQEDLISVGLASSHPSGKDKPNSEELVVLRDTFWQGAGSPFGARPLWLAEQITLKSSNQELSSYPLMPLTYTQTNKFPTSRIYAHHPVRPAKPTPGSVIYSRYIPHLQEHFSMVALDYENPEHLNLFHTWQNDPRVAQGWNETGTLEQHRTYLRNLHEDKHIVTILAKFEETFFAYFEVYWAKEDTLGAYYNAGDFDRGRHSLVGDIRYRGPHRVSAWWSSLMHYIFLDDPRTTCVVGEPRATNSRVLAYDLAHGFAVEKFVDFPHKRSAFVKCSREKFFSLCPFEWDGGRSLEEADKWYQASRGSKL</sequence>
<gene>
    <name evidence="3" type="ORF">HYFRA_00000740</name>
</gene>
<evidence type="ECO:0000313" key="3">
    <source>
        <dbReference type="EMBL" id="CAG8952004.1"/>
    </source>
</evidence>
<dbReference type="PANTHER" id="PTHR31438">
    <property type="entry name" value="LYSINE N-ACYLTRANSFERASE C17G9.06C-RELATED"/>
    <property type="match status" value="1"/>
</dbReference>
<evidence type="ECO:0000256" key="1">
    <source>
        <dbReference type="ARBA" id="ARBA00009893"/>
    </source>
</evidence>
<dbReference type="EMBL" id="CAJVRL010000045">
    <property type="protein sequence ID" value="CAG8952004.1"/>
    <property type="molecule type" value="Genomic_DNA"/>
</dbReference>
<evidence type="ECO:0000313" key="4">
    <source>
        <dbReference type="Proteomes" id="UP000696280"/>
    </source>
</evidence>
<name>A0A9N9KQF0_9HELO</name>
<comment type="similarity">
    <text evidence="1">Belongs to the lysine N-acyltransferase MbtK family.</text>
</comment>
<dbReference type="GO" id="GO:0019290">
    <property type="term" value="P:siderophore biosynthetic process"/>
    <property type="evidence" value="ECO:0007669"/>
    <property type="project" value="InterPro"/>
</dbReference>